<evidence type="ECO:0000313" key="3">
    <source>
        <dbReference type="Proteomes" id="UP000557566"/>
    </source>
</evidence>
<evidence type="ECO:0000313" key="2">
    <source>
        <dbReference type="EMBL" id="KAF4507369.1"/>
    </source>
</evidence>
<accession>A0A8H4PNR1</accession>
<feature type="region of interest" description="Disordered" evidence="1">
    <location>
        <begin position="1"/>
        <end position="36"/>
    </location>
</feature>
<keyword evidence="3" id="KW-1185">Reference proteome</keyword>
<dbReference type="AlphaFoldDB" id="A0A8H4PNR1"/>
<feature type="compositionally biased region" description="Polar residues" evidence="1">
    <location>
        <begin position="23"/>
        <end position="36"/>
    </location>
</feature>
<reference evidence="2 3" key="1">
    <citation type="journal article" date="2020" name="Genome Biol. Evol.">
        <title>A new high-quality draft genome assembly of the Chinese cordyceps Ophiocordyceps sinensis.</title>
        <authorList>
            <person name="Shu R."/>
            <person name="Zhang J."/>
            <person name="Meng Q."/>
            <person name="Zhang H."/>
            <person name="Zhou G."/>
            <person name="Li M."/>
            <person name="Wu P."/>
            <person name="Zhao Y."/>
            <person name="Chen C."/>
            <person name="Qin Q."/>
        </authorList>
    </citation>
    <scope>NUCLEOTIDE SEQUENCE [LARGE SCALE GENOMIC DNA]</scope>
    <source>
        <strain evidence="2 3">IOZ07</strain>
    </source>
</reference>
<protein>
    <submittedName>
        <fullName evidence="2">Uncharacterized protein</fullName>
    </submittedName>
</protein>
<organism evidence="2 3">
    <name type="scientific">Ophiocordyceps sinensis</name>
    <dbReference type="NCBI Taxonomy" id="72228"/>
    <lineage>
        <taxon>Eukaryota</taxon>
        <taxon>Fungi</taxon>
        <taxon>Dikarya</taxon>
        <taxon>Ascomycota</taxon>
        <taxon>Pezizomycotina</taxon>
        <taxon>Sordariomycetes</taxon>
        <taxon>Hypocreomycetidae</taxon>
        <taxon>Hypocreales</taxon>
        <taxon>Ophiocordycipitaceae</taxon>
        <taxon>Ophiocordyceps</taxon>
    </lineage>
</organism>
<proteinExistence type="predicted"/>
<dbReference type="Proteomes" id="UP000557566">
    <property type="component" value="Unassembled WGS sequence"/>
</dbReference>
<feature type="region of interest" description="Disordered" evidence="1">
    <location>
        <begin position="50"/>
        <end position="99"/>
    </location>
</feature>
<dbReference type="EMBL" id="JAAVMX010000006">
    <property type="protein sequence ID" value="KAF4507369.1"/>
    <property type="molecule type" value="Genomic_DNA"/>
</dbReference>
<evidence type="ECO:0000256" key="1">
    <source>
        <dbReference type="SAM" id="MobiDB-lite"/>
    </source>
</evidence>
<gene>
    <name evidence="2" type="ORF">G6O67_006011</name>
</gene>
<comment type="caution">
    <text evidence="2">The sequence shown here is derived from an EMBL/GenBank/DDBJ whole genome shotgun (WGS) entry which is preliminary data.</text>
</comment>
<sequence>MPRASAMAQHVSPSWIGTAASPAAQTGTAGTPGSSCCRSATAAAWCRYQKSKRRETPTRRPKLSSGMRSWRQEMWGGSLAAESESGRKGSSRSKSSSSS</sequence>
<name>A0A8H4PNR1_9HYPO</name>